<dbReference type="Pfam" id="PF25539">
    <property type="entry name" value="Bestrophin_2"/>
    <property type="match status" value="2"/>
</dbReference>
<comment type="subcellular location">
    <subcellularLocation>
        <location evidence="1">Cell membrane</location>
        <topology evidence="1">Multi-pass membrane protein</topology>
    </subcellularLocation>
</comment>
<dbReference type="OMA" id="AYVNCLA"/>
<dbReference type="STRING" id="1344416.A0A139ACR4"/>
<dbReference type="GO" id="GO:0005254">
    <property type="term" value="F:chloride channel activity"/>
    <property type="evidence" value="ECO:0007669"/>
    <property type="project" value="InterPro"/>
</dbReference>
<dbReference type="OrthoDB" id="1368at2759"/>
<dbReference type="GO" id="GO:0005886">
    <property type="term" value="C:plasma membrane"/>
    <property type="evidence" value="ECO:0007669"/>
    <property type="project" value="UniProtKB-SubCell"/>
</dbReference>
<keyword evidence="6" id="KW-0406">Ion transport</keyword>
<dbReference type="PANTHER" id="PTHR33281:SF19">
    <property type="entry name" value="VOLTAGE-DEPENDENT ANION CHANNEL-FORMING PROTEIN YNEE"/>
    <property type="match status" value="1"/>
</dbReference>
<evidence type="ECO:0000313" key="9">
    <source>
        <dbReference type="EMBL" id="KXS14567.1"/>
    </source>
</evidence>
<feature type="transmembrane region" description="Helical" evidence="8">
    <location>
        <begin position="67"/>
        <end position="86"/>
    </location>
</feature>
<dbReference type="InterPro" id="IPR044669">
    <property type="entry name" value="YneE/VCCN1/2-like"/>
</dbReference>
<keyword evidence="4 8" id="KW-0812">Transmembrane</keyword>
<keyword evidence="5 8" id="KW-1133">Transmembrane helix</keyword>
<dbReference type="AlphaFoldDB" id="A0A139ACR4"/>
<evidence type="ECO:0000256" key="7">
    <source>
        <dbReference type="ARBA" id="ARBA00023136"/>
    </source>
</evidence>
<evidence type="ECO:0000256" key="8">
    <source>
        <dbReference type="SAM" id="Phobius"/>
    </source>
</evidence>
<dbReference type="PANTHER" id="PTHR33281">
    <property type="entry name" value="UPF0187 PROTEIN YNEE"/>
    <property type="match status" value="1"/>
</dbReference>
<proteinExistence type="predicted"/>
<organism evidence="9 10">
    <name type="scientific">Gonapodya prolifera (strain JEL478)</name>
    <name type="common">Monoblepharis prolifera</name>
    <dbReference type="NCBI Taxonomy" id="1344416"/>
    <lineage>
        <taxon>Eukaryota</taxon>
        <taxon>Fungi</taxon>
        <taxon>Fungi incertae sedis</taxon>
        <taxon>Chytridiomycota</taxon>
        <taxon>Chytridiomycota incertae sedis</taxon>
        <taxon>Monoblepharidomycetes</taxon>
        <taxon>Monoblepharidales</taxon>
        <taxon>Gonapodyaceae</taxon>
        <taxon>Gonapodya</taxon>
    </lineage>
</organism>
<keyword evidence="3" id="KW-1003">Cell membrane</keyword>
<gene>
    <name evidence="9" type="ORF">M427DRAFT_57479</name>
</gene>
<feature type="transmembrane region" description="Helical" evidence="8">
    <location>
        <begin position="41"/>
        <end position="61"/>
    </location>
</feature>
<sequence length="375" mass="41780">MAGSHDYTDLIAYPVKERLRTRRRNLWIEAFSYKGSVTFQVLPSVVILVIWATIIAVINNYTTVQVILPQSLITLLSVVLGLLVTFRSSQAYERYSEGRKTWAAITSQLRNMTRLYVTGLTVNPSEAGSGAITKAYKLQVAFIYSLKHYLRAEHDPEQWHDMSDVMDVVPLPKQTHLLHLVRTTSNIATTVHLGPIKIPTAVLHKHQNGGNDVDGATNGAANGAVAGKEDHIKVFPPRMPFRILLALSKHIASCFDKKLMTLGPFTNGSDALISSIIDGCTTLERIATTPIPPAYSIHLKQILLVYCAFLPIQLTKDLGWWMILVVGLVSYCLLGIEMIAQQLEMPFGYYPNDLPLDLYCGVLKDELQRLIASHK</sequence>
<evidence type="ECO:0000256" key="1">
    <source>
        <dbReference type="ARBA" id="ARBA00004651"/>
    </source>
</evidence>
<reference evidence="9 10" key="1">
    <citation type="journal article" date="2015" name="Genome Biol. Evol.">
        <title>Phylogenomic analyses indicate that early fungi evolved digesting cell walls of algal ancestors of land plants.</title>
        <authorList>
            <person name="Chang Y."/>
            <person name="Wang S."/>
            <person name="Sekimoto S."/>
            <person name="Aerts A.L."/>
            <person name="Choi C."/>
            <person name="Clum A."/>
            <person name="LaButti K.M."/>
            <person name="Lindquist E.A."/>
            <person name="Yee Ngan C."/>
            <person name="Ohm R.A."/>
            <person name="Salamov A.A."/>
            <person name="Grigoriev I.V."/>
            <person name="Spatafora J.W."/>
            <person name="Berbee M.L."/>
        </authorList>
    </citation>
    <scope>NUCLEOTIDE SEQUENCE [LARGE SCALE GENOMIC DNA]</scope>
    <source>
        <strain evidence="9 10">JEL478</strain>
    </source>
</reference>
<protein>
    <submittedName>
        <fullName evidence="9">UPF0187-domain-containing protein</fullName>
    </submittedName>
</protein>
<keyword evidence="7 8" id="KW-0472">Membrane</keyword>
<evidence type="ECO:0000256" key="4">
    <source>
        <dbReference type="ARBA" id="ARBA00022692"/>
    </source>
</evidence>
<evidence type="ECO:0000256" key="2">
    <source>
        <dbReference type="ARBA" id="ARBA00022448"/>
    </source>
</evidence>
<keyword evidence="2" id="KW-0813">Transport</keyword>
<evidence type="ECO:0000313" key="10">
    <source>
        <dbReference type="Proteomes" id="UP000070544"/>
    </source>
</evidence>
<accession>A0A139ACR4</accession>
<feature type="transmembrane region" description="Helical" evidence="8">
    <location>
        <begin position="318"/>
        <end position="336"/>
    </location>
</feature>
<dbReference type="EMBL" id="KQ965768">
    <property type="protein sequence ID" value="KXS14567.1"/>
    <property type="molecule type" value="Genomic_DNA"/>
</dbReference>
<name>A0A139ACR4_GONPJ</name>
<evidence type="ECO:0000256" key="5">
    <source>
        <dbReference type="ARBA" id="ARBA00022989"/>
    </source>
</evidence>
<evidence type="ECO:0000256" key="3">
    <source>
        <dbReference type="ARBA" id="ARBA00022475"/>
    </source>
</evidence>
<dbReference type="Proteomes" id="UP000070544">
    <property type="component" value="Unassembled WGS sequence"/>
</dbReference>
<evidence type="ECO:0000256" key="6">
    <source>
        <dbReference type="ARBA" id="ARBA00023065"/>
    </source>
</evidence>
<keyword evidence="10" id="KW-1185">Reference proteome</keyword>